<comment type="caution">
    <text evidence="2">The sequence shown here is derived from an EMBL/GenBank/DDBJ whole genome shotgun (WGS) entry which is preliminary data.</text>
</comment>
<evidence type="ECO:0000256" key="1">
    <source>
        <dbReference type="SAM" id="MobiDB-lite"/>
    </source>
</evidence>
<proteinExistence type="predicted"/>
<feature type="region of interest" description="Disordered" evidence="1">
    <location>
        <begin position="103"/>
        <end position="129"/>
    </location>
</feature>
<sequence length="129" mass="13359">MDASTTRSPVARGSIDIETPSTPSTARAASQSRRAGGSPAGRTTLAEMTAVNARSEGRGLPTHVLQVSRAGRPRLDEPLGSIVHVGCVRRRSGAITGGAVWLPGSGSRLAPVDRRARDSPHSADMPRGV</sequence>
<reference evidence="2 3" key="1">
    <citation type="submission" date="2019-07" db="EMBL/GenBank/DDBJ databases">
        <title>Whole genome shotgun sequence of Cellulomonas hominis NBRC 16055.</title>
        <authorList>
            <person name="Hosoyama A."/>
            <person name="Uohara A."/>
            <person name="Ohji S."/>
            <person name="Ichikawa N."/>
        </authorList>
    </citation>
    <scope>NUCLEOTIDE SEQUENCE [LARGE SCALE GENOMIC DNA]</scope>
    <source>
        <strain evidence="2 3">NBRC 16055</strain>
    </source>
</reference>
<protein>
    <submittedName>
        <fullName evidence="2">Uncharacterized protein</fullName>
    </submittedName>
</protein>
<feature type="compositionally biased region" description="Low complexity" evidence="1">
    <location>
        <begin position="19"/>
        <end position="43"/>
    </location>
</feature>
<feature type="region of interest" description="Disordered" evidence="1">
    <location>
        <begin position="1"/>
        <end position="43"/>
    </location>
</feature>
<feature type="compositionally biased region" description="Basic and acidic residues" evidence="1">
    <location>
        <begin position="111"/>
        <end position="121"/>
    </location>
</feature>
<evidence type="ECO:0000313" key="3">
    <source>
        <dbReference type="Proteomes" id="UP000321723"/>
    </source>
</evidence>
<dbReference type="AlphaFoldDB" id="A0A511FEJ7"/>
<organism evidence="2 3">
    <name type="scientific">Cellulomonas hominis</name>
    <dbReference type="NCBI Taxonomy" id="156981"/>
    <lineage>
        <taxon>Bacteria</taxon>
        <taxon>Bacillati</taxon>
        <taxon>Actinomycetota</taxon>
        <taxon>Actinomycetes</taxon>
        <taxon>Micrococcales</taxon>
        <taxon>Cellulomonadaceae</taxon>
        <taxon>Cellulomonas</taxon>
    </lineage>
</organism>
<dbReference type="EMBL" id="BJVQ01000028">
    <property type="protein sequence ID" value="GEL47024.1"/>
    <property type="molecule type" value="Genomic_DNA"/>
</dbReference>
<name>A0A511FEJ7_9CELL</name>
<dbReference type="Proteomes" id="UP000321723">
    <property type="component" value="Unassembled WGS sequence"/>
</dbReference>
<gene>
    <name evidence="2" type="ORF">CHO01_21400</name>
</gene>
<accession>A0A511FEJ7</accession>
<keyword evidence="3" id="KW-1185">Reference proteome</keyword>
<evidence type="ECO:0000313" key="2">
    <source>
        <dbReference type="EMBL" id="GEL47024.1"/>
    </source>
</evidence>